<protein>
    <recommendedName>
        <fullName evidence="4">SusE outer membrane protein domain-containing protein</fullName>
    </recommendedName>
</protein>
<evidence type="ECO:0000256" key="1">
    <source>
        <dbReference type="SAM" id="SignalP"/>
    </source>
</evidence>
<feature type="chain" id="PRO_5038767009" description="SusE outer membrane protein domain-containing protein" evidence="1">
    <location>
        <begin position="22"/>
        <end position="439"/>
    </location>
</feature>
<dbReference type="AlphaFoldDB" id="A0A9D1J073"/>
<sequence length="439" mass="47860">MKKMRKLLCLALALAMVLALAACGEAGGDASGGFKVTFYDSDGTTVLAEVNAEEGQPVAEPELSKEGYVIQGYYATPALVIPYDMSAPVTEDTSVFVAWQSSVADERAWMLAGSLAGYPDNGWGMAWPQDDFLLQPVEGEFNVFAIEVNLYEGDQFKIAVIDQDYNWADTIDASHLVESEYFAGGEDAFNSGANIVVAQSGLYKLVLKTDAETISLCSLSAERLGDAAELAAPEFDFQLQGTFNNWGEDPESFKMLKNGDDNIWYYLLTVTEADYDTQNDLDAAMFGVKNLVNGDWYDLRNMDPAATPNFIVPAGTYIVWLEIELKDNQTTVKNFFVEEPAYYVVGTCGNAGWAADANAENTAYKMQAQDDGTYKLDVTFTEEETEDWTEGNVAFKIAYGAGGCVANEYWYGDAAGENILVAPGSYTIVFDPATGAITY</sequence>
<gene>
    <name evidence="2" type="ORF">IAD36_10005</name>
</gene>
<accession>A0A9D1J073</accession>
<comment type="caution">
    <text evidence="2">The sequence shown here is derived from an EMBL/GenBank/DDBJ whole genome shotgun (WGS) entry which is preliminary data.</text>
</comment>
<reference evidence="2" key="2">
    <citation type="journal article" date="2021" name="PeerJ">
        <title>Extensive microbial diversity within the chicken gut microbiome revealed by metagenomics and culture.</title>
        <authorList>
            <person name="Gilroy R."/>
            <person name="Ravi A."/>
            <person name="Getino M."/>
            <person name="Pursley I."/>
            <person name="Horton D.L."/>
            <person name="Alikhan N.F."/>
            <person name="Baker D."/>
            <person name="Gharbi K."/>
            <person name="Hall N."/>
            <person name="Watson M."/>
            <person name="Adriaenssens E.M."/>
            <person name="Foster-Nyarko E."/>
            <person name="Jarju S."/>
            <person name="Secka A."/>
            <person name="Antonio M."/>
            <person name="Oren A."/>
            <person name="Chaudhuri R.R."/>
            <person name="La Ragione R."/>
            <person name="Hildebrand F."/>
            <person name="Pallen M.J."/>
        </authorList>
    </citation>
    <scope>NUCLEOTIDE SEQUENCE</scope>
    <source>
        <strain evidence="2">ChiGjej3B3-7149</strain>
    </source>
</reference>
<evidence type="ECO:0000313" key="3">
    <source>
        <dbReference type="Proteomes" id="UP000824238"/>
    </source>
</evidence>
<dbReference type="EMBL" id="DVHH01000240">
    <property type="protein sequence ID" value="HIR55913.1"/>
    <property type="molecule type" value="Genomic_DNA"/>
</dbReference>
<evidence type="ECO:0000313" key="2">
    <source>
        <dbReference type="EMBL" id="HIR55913.1"/>
    </source>
</evidence>
<dbReference type="Proteomes" id="UP000824238">
    <property type="component" value="Unassembled WGS sequence"/>
</dbReference>
<evidence type="ECO:0008006" key="4">
    <source>
        <dbReference type="Google" id="ProtNLM"/>
    </source>
</evidence>
<dbReference type="Gene3D" id="2.60.40.3620">
    <property type="match status" value="1"/>
</dbReference>
<reference evidence="2" key="1">
    <citation type="submission" date="2020-10" db="EMBL/GenBank/DDBJ databases">
        <authorList>
            <person name="Gilroy R."/>
        </authorList>
    </citation>
    <scope>NUCLEOTIDE SEQUENCE</scope>
    <source>
        <strain evidence="2">ChiGjej3B3-7149</strain>
    </source>
</reference>
<proteinExistence type="predicted"/>
<feature type="signal peptide" evidence="1">
    <location>
        <begin position="1"/>
        <end position="21"/>
    </location>
</feature>
<dbReference type="PROSITE" id="PS51257">
    <property type="entry name" value="PROKAR_LIPOPROTEIN"/>
    <property type="match status" value="1"/>
</dbReference>
<keyword evidence="1" id="KW-0732">Signal</keyword>
<dbReference type="InterPro" id="IPR042229">
    <property type="entry name" value="Listeria/Bacterioides_rpt_sf"/>
</dbReference>
<name>A0A9D1J073_9FIRM</name>
<dbReference type="Gene3D" id="2.60.40.4270">
    <property type="entry name" value="Listeria-Bacteroides repeat domain"/>
    <property type="match status" value="1"/>
</dbReference>
<organism evidence="2 3">
    <name type="scientific">Candidatus Scatomorpha intestinigallinarum</name>
    <dbReference type="NCBI Taxonomy" id="2840923"/>
    <lineage>
        <taxon>Bacteria</taxon>
        <taxon>Bacillati</taxon>
        <taxon>Bacillota</taxon>
        <taxon>Clostridia</taxon>
        <taxon>Eubacteriales</taxon>
        <taxon>Candidatus Scatomorpha</taxon>
    </lineage>
</organism>